<keyword evidence="1" id="KW-1133">Transmembrane helix</keyword>
<keyword evidence="1" id="KW-0812">Transmembrane</keyword>
<evidence type="ECO:0008006" key="4">
    <source>
        <dbReference type="Google" id="ProtNLM"/>
    </source>
</evidence>
<evidence type="ECO:0000313" key="2">
    <source>
        <dbReference type="EMBL" id="RSU13748.1"/>
    </source>
</evidence>
<reference evidence="2 3" key="1">
    <citation type="submission" date="2017-05" db="EMBL/GenBank/DDBJ databases">
        <title>Vagococcus spp. assemblies.</title>
        <authorList>
            <person name="Gulvik C.A."/>
        </authorList>
    </citation>
    <scope>NUCLEOTIDE SEQUENCE [LARGE SCALE GENOMIC DNA]</scope>
    <source>
        <strain evidence="2 3">LMG 24798</strain>
    </source>
</reference>
<dbReference type="Proteomes" id="UP000286773">
    <property type="component" value="Unassembled WGS sequence"/>
</dbReference>
<dbReference type="EMBL" id="NGKC01000002">
    <property type="protein sequence ID" value="RSU13748.1"/>
    <property type="molecule type" value="Genomic_DNA"/>
</dbReference>
<dbReference type="RefSeq" id="WP_126812001.1">
    <property type="nucleotide sequence ID" value="NZ_NGKC01000002.1"/>
</dbReference>
<sequence>MLNRHNLFKSFTRFIAGKETANDLSHLQKKELFQQTQQYIIVREVLDDLADQLEQGETIAAYFPITNEENSSFTGTGLMGMMYVKTDKGKAYRDQFNDLRGNRLLVLTDRRMIFLVILEFIENRLYYSYPYDSLPGIQLEKQRAGFFNWQSVRQAASRQTEWYVLDFQSDNHIFHEILTVKEGALFLETARSIPALRDIVINNEVHRTNRFDYVFSNLKLAKQLLQFASWGLVALFLFIVVMFILRLFFGIGMFDYLQQLI</sequence>
<feature type="transmembrane region" description="Helical" evidence="1">
    <location>
        <begin position="227"/>
        <end position="249"/>
    </location>
</feature>
<evidence type="ECO:0000313" key="3">
    <source>
        <dbReference type="Proteomes" id="UP000286773"/>
    </source>
</evidence>
<gene>
    <name evidence="2" type="ORF">CBF27_02275</name>
</gene>
<keyword evidence="1" id="KW-0472">Membrane</keyword>
<dbReference type="AlphaFoldDB" id="A0A430B0A2"/>
<evidence type="ECO:0000256" key="1">
    <source>
        <dbReference type="SAM" id="Phobius"/>
    </source>
</evidence>
<organism evidence="2 3">
    <name type="scientific">Vagococcus acidifermentans</name>
    <dbReference type="NCBI Taxonomy" id="564710"/>
    <lineage>
        <taxon>Bacteria</taxon>
        <taxon>Bacillati</taxon>
        <taxon>Bacillota</taxon>
        <taxon>Bacilli</taxon>
        <taxon>Lactobacillales</taxon>
        <taxon>Enterococcaceae</taxon>
        <taxon>Vagococcus</taxon>
    </lineage>
</organism>
<keyword evidence="3" id="KW-1185">Reference proteome</keyword>
<proteinExistence type="predicted"/>
<accession>A0A430B0A2</accession>
<name>A0A430B0A2_9ENTE</name>
<dbReference type="OrthoDB" id="2288300at2"/>
<protein>
    <recommendedName>
        <fullName evidence="4">YokE-like PH domain-containing protein</fullName>
    </recommendedName>
</protein>
<comment type="caution">
    <text evidence="2">The sequence shown here is derived from an EMBL/GenBank/DDBJ whole genome shotgun (WGS) entry which is preliminary data.</text>
</comment>